<organism evidence="1 2">
    <name type="scientific">Solimonas aquatica</name>
    <dbReference type="NCBI Taxonomy" id="489703"/>
    <lineage>
        <taxon>Bacteria</taxon>
        <taxon>Pseudomonadati</taxon>
        <taxon>Pseudomonadota</taxon>
        <taxon>Gammaproteobacteria</taxon>
        <taxon>Nevskiales</taxon>
        <taxon>Nevskiaceae</taxon>
        <taxon>Solimonas</taxon>
    </lineage>
</organism>
<gene>
    <name evidence="1" type="ORF">SAMN04488038_10610</name>
</gene>
<accession>A0A1H9FL39</accession>
<dbReference type="STRING" id="489703.SAMN04488038_10610"/>
<dbReference type="EMBL" id="FOFS01000006">
    <property type="protein sequence ID" value="SEQ38203.1"/>
    <property type="molecule type" value="Genomic_DNA"/>
</dbReference>
<evidence type="ECO:0000313" key="1">
    <source>
        <dbReference type="EMBL" id="SEQ38203.1"/>
    </source>
</evidence>
<protein>
    <submittedName>
        <fullName evidence="1">Uncharacterized protein</fullName>
    </submittedName>
</protein>
<name>A0A1H9FL39_9GAMM</name>
<keyword evidence="2" id="KW-1185">Reference proteome</keyword>
<sequence length="68" mass="8182">MKPYYRREAMAKIAFALAKKASRNQTWFDRLARRILERVLHFNFDLDEMVIADQGYDPDELTRYQKGL</sequence>
<dbReference type="AlphaFoldDB" id="A0A1H9FL39"/>
<evidence type="ECO:0000313" key="2">
    <source>
        <dbReference type="Proteomes" id="UP000199233"/>
    </source>
</evidence>
<dbReference type="OrthoDB" id="8480237at2"/>
<reference evidence="1 2" key="1">
    <citation type="submission" date="2016-10" db="EMBL/GenBank/DDBJ databases">
        <authorList>
            <person name="de Groot N.N."/>
        </authorList>
    </citation>
    <scope>NUCLEOTIDE SEQUENCE [LARGE SCALE GENOMIC DNA]</scope>
    <source>
        <strain evidence="1 2">DSM 25927</strain>
    </source>
</reference>
<proteinExistence type="predicted"/>
<dbReference type="RefSeq" id="WP_093284632.1">
    <property type="nucleotide sequence ID" value="NZ_FOFS01000006.1"/>
</dbReference>
<dbReference type="Proteomes" id="UP000199233">
    <property type="component" value="Unassembled WGS sequence"/>
</dbReference>